<dbReference type="InterPro" id="IPR050623">
    <property type="entry name" value="Glucan_succinyl_AcylTrfase"/>
</dbReference>
<feature type="transmembrane region" description="Helical" evidence="2">
    <location>
        <begin position="62"/>
        <end position="81"/>
    </location>
</feature>
<feature type="region of interest" description="Disordered" evidence="1">
    <location>
        <begin position="387"/>
        <end position="406"/>
    </location>
</feature>
<dbReference type="Pfam" id="PF01757">
    <property type="entry name" value="Acyl_transf_3"/>
    <property type="match status" value="1"/>
</dbReference>
<dbReference type="PANTHER" id="PTHR36927">
    <property type="entry name" value="BLR4337 PROTEIN"/>
    <property type="match status" value="1"/>
</dbReference>
<evidence type="ECO:0000313" key="4">
    <source>
        <dbReference type="EMBL" id="AKJ29613.1"/>
    </source>
</evidence>
<keyword evidence="5" id="KW-1185">Reference proteome</keyword>
<feature type="transmembrane region" description="Helical" evidence="2">
    <location>
        <begin position="184"/>
        <end position="206"/>
    </location>
</feature>
<accession>A0A0G3BNP6</accession>
<reference evidence="4 5" key="1">
    <citation type="submission" date="2015-05" db="EMBL/GenBank/DDBJ databases">
        <authorList>
            <person name="Tang B."/>
            <person name="Yu Y."/>
        </authorList>
    </citation>
    <scope>NUCLEOTIDE SEQUENCE [LARGE SCALE GENOMIC DNA]</scope>
    <source>
        <strain evidence="4 5">DSM 7029</strain>
    </source>
</reference>
<feature type="transmembrane region" description="Helical" evidence="2">
    <location>
        <begin position="349"/>
        <end position="367"/>
    </location>
</feature>
<feature type="transmembrane region" description="Helical" evidence="2">
    <location>
        <begin position="324"/>
        <end position="343"/>
    </location>
</feature>
<keyword evidence="2" id="KW-0472">Membrane</keyword>
<dbReference type="STRING" id="413882.AAW51_2922"/>
<feature type="transmembrane region" description="Helical" evidence="2">
    <location>
        <begin position="284"/>
        <end position="303"/>
    </location>
</feature>
<dbReference type="AlphaFoldDB" id="A0A0G3BNP6"/>
<dbReference type="PANTHER" id="PTHR36927:SF1">
    <property type="entry name" value="MDO-LIKE PROTEIN"/>
    <property type="match status" value="1"/>
</dbReference>
<proteinExistence type="predicted"/>
<evidence type="ECO:0000313" key="5">
    <source>
        <dbReference type="Proteomes" id="UP000035352"/>
    </source>
</evidence>
<name>A0A0G3BNP6_9BURK</name>
<dbReference type="RefSeq" id="WP_053013583.1">
    <property type="nucleotide sequence ID" value="NZ_CP011371.1"/>
</dbReference>
<dbReference type="KEGG" id="pbh:AAW51_2922"/>
<feature type="domain" description="Acyltransferase 3" evidence="3">
    <location>
        <begin position="15"/>
        <end position="363"/>
    </location>
</feature>
<dbReference type="InterPro" id="IPR002656">
    <property type="entry name" value="Acyl_transf_3_dom"/>
</dbReference>
<dbReference type="EMBL" id="CP011371">
    <property type="protein sequence ID" value="AKJ29613.1"/>
    <property type="molecule type" value="Genomic_DNA"/>
</dbReference>
<protein>
    <submittedName>
        <fullName evidence="4">Glucans biosynthesis protein C</fullName>
    </submittedName>
</protein>
<gene>
    <name evidence="4" type="ORF">AAW51_2922</name>
</gene>
<feature type="transmembrane region" description="Helical" evidence="2">
    <location>
        <begin position="149"/>
        <end position="172"/>
    </location>
</feature>
<feature type="transmembrane region" description="Helical" evidence="2">
    <location>
        <begin position="218"/>
        <end position="241"/>
    </location>
</feature>
<feature type="transmembrane region" description="Helical" evidence="2">
    <location>
        <begin position="21"/>
        <end position="42"/>
    </location>
</feature>
<organism evidence="4 5">
    <name type="scientific">Caldimonas brevitalea</name>
    <dbReference type="NCBI Taxonomy" id="413882"/>
    <lineage>
        <taxon>Bacteria</taxon>
        <taxon>Pseudomonadati</taxon>
        <taxon>Pseudomonadota</taxon>
        <taxon>Betaproteobacteria</taxon>
        <taxon>Burkholderiales</taxon>
        <taxon>Sphaerotilaceae</taxon>
        <taxon>Caldimonas</taxon>
    </lineage>
</organism>
<sequence>MSRVDAGSATQGRLYWLDGARAALMLLGIPFHAAMVYSIQGWELSSPDKSPLLTALAQASGSFRMPAFFLVAGFFAAMLLGKRPRLEFVRARLFRLGVPLITCLLVLSPLQVGLLEIASTASGGTWAHSFFNAEGRVRADAGRVWVAQLWFLIDLMLYTLVLAAVATPRVMAGLAALARRGLRLTWLGLAALLGLHGAYSFALGAFDNLTGLHLPGPLWAAISTQKLLFNLPFFLAGALCCLERGLLASLVTWRRGTVALAALVLLACALWPPHGAAWQKALRLLLLPAGAWAGAHLVLGACARWLDRPSALVRQLVDSSYSIYLFHIIPIFGAGLAFCWVGLPAWVEFIAIVTISLTVAWSVHGLLKRYALYRLLFNGDASAVLKAPTPASEPSRGGSPASSSLR</sequence>
<dbReference type="GO" id="GO:0016747">
    <property type="term" value="F:acyltransferase activity, transferring groups other than amino-acyl groups"/>
    <property type="evidence" value="ECO:0007669"/>
    <property type="project" value="InterPro"/>
</dbReference>
<evidence type="ECO:0000256" key="2">
    <source>
        <dbReference type="SAM" id="Phobius"/>
    </source>
</evidence>
<evidence type="ECO:0000256" key="1">
    <source>
        <dbReference type="SAM" id="MobiDB-lite"/>
    </source>
</evidence>
<feature type="transmembrane region" description="Helical" evidence="2">
    <location>
        <begin position="253"/>
        <end position="272"/>
    </location>
</feature>
<keyword evidence="2" id="KW-0812">Transmembrane</keyword>
<dbReference type="Proteomes" id="UP000035352">
    <property type="component" value="Chromosome"/>
</dbReference>
<dbReference type="OrthoDB" id="9809782at2"/>
<evidence type="ECO:0000259" key="3">
    <source>
        <dbReference type="Pfam" id="PF01757"/>
    </source>
</evidence>
<keyword evidence="2" id="KW-1133">Transmembrane helix</keyword>
<feature type="transmembrane region" description="Helical" evidence="2">
    <location>
        <begin position="93"/>
        <end position="112"/>
    </location>
</feature>